<gene>
    <name evidence="3" type="ORF">BOKJ2_LOCUS6932</name>
</gene>
<dbReference type="Proteomes" id="UP000783686">
    <property type="component" value="Unassembled WGS sequence"/>
</dbReference>
<dbReference type="InterPro" id="IPR011333">
    <property type="entry name" value="SKP1/BTB/POZ_sf"/>
</dbReference>
<dbReference type="OrthoDB" id="10249567at2759"/>
<keyword evidence="1" id="KW-0175">Coiled coil</keyword>
<sequence length="104" mass="11825">MSNQNLINANNQMVQQRINELNERVSLIVENPEDNKVFNDPNFCDYKVKTDAKTFYASKLMLAQKSNVFKAMFTSGMQESQGELVMGDDADAVEAMLLFIHQNT</sequence>
<dbReference type="Pfam" id="PF00651">
    <property type="entry name" value="BTB"/>
    <property type="match status" value="1"/>
</dbReference>
<dbReference type="Gene3D" id="3.30.710.10">
    <property type="entry name" value="Potassium Channel Kv1.1, Chain A"/>
    <property type="match status" value="1"/>
</dbReference>
<dbReference type="Proteomes" id="UP000614601">
    <property type="component" value="Unassembled WGS sequence"/>
</dbReference>
<dbReference type="EMBL" id="CAJFDH010000003">
    <property type="protein sequence ID" value="CAD5217127.1"/>
    <property type="molecule type" value="Genomic_DNA"/>
</dbReference>
<dbReference type="EMBL" id="CAJFCW020000003">
    <property type="protein sequence ID" value="CAG9107157.1"/>
    <property type="molecule type" value="Genomic_DNA"/>
</dbReference>
<reference evidence="3" key="1">
    <citation type="submission" date="2020-09" db="EMBL/GenBank/DDBJ databases">
        <authorList>
            <person name="Kikuchi T."/>
        </authorList>
    </citation>
    <scope>NUCLEOTIDE SEQUENCE</scope>
    <source>
        <strain evidence="3">SH1</strain>
    </source>
</reference>
<dbReference type="CDD" id="cd18186">
    <property type="entry name" value="BTB_POZ_ZBTB_KLHL-like"/>
    <property type="match status" value="1"/>
</dbReference>
<protein>
    <recommendedName>
        <fullName evidence="2">BTB domain-containing protein</fullName>
    </recommendedName>
</protein>
<dbReference type="SUPFAM" id="SSF54695">
    <property type="entry name" value="POZ domain"/>
    <property type="match status" value="1"/>
</dbReference>
<dbReference type="InterPro" id="IPR000210">
    <property type="entry name" value="BTB/POZ_dom"/>
</dbReference>
<accession>A0A811KPZ0</accession>
<proteinExistence type="predicted"/>
<feature type="coiled-coil region" evidence="1">
    <location>
        <begin position="4"/>
        <end position="31"/>
    </location>
</feature>
<organism evidence="3 4">
    <name type="scientific">Bursaphelenchus okinawaensis</name>
    <dbReference type="NCBI Taxonomy" id="465554"/>
    <lineage>
        <taxon>Eukaryota</taxon>
        <taxon>Metazoa</taxon>
        <taxon>Ecdysozoa</taxon>
        <taxon>Nematoda</taxon>
        <taxon>Chromadorea</taxon>
        <taxon>Rhabditida</taxon>
        <taxon>Tylenchina</taxon>
        <taxon>Tylenchomorpha</taxon>
        <taxon>Aphelenchoidea</taxon>
        <taxon>Aphelenchoididae</taxon>
        <taxon>Bursaphelenchus</taxon>
    </lineage>
</organism>
<dbReference type="AlphaFoldDB" id="A0A811KPZ0"/>
<dbReference type="PANTHER" id="PTHR24413">
    <property type="entry name" value="SPECKLE-TYPE POZ PROTEIN"/>
    <property type="match status" value="1"/>
</dbReference>
<dbReference type="PROSITE" id="PS50097">
    <property type="entry name" value="BTB"/>
    <property type="match status" value="1"/>
</dbReference>
<name>A0A811KPZ0_9BILA</name>
<evidence type="ECO:0000313" key="3">
    <source>
        <dbReference type="EMBL" id="CAD5217127.1"/>
    </source>
</evidence>
<comment type="caution">
    <text evidence="3">The sequence shown here is derived from an EMBL/GenBank/DDBJ whole genome shotgun (WGS) entry which is preliminary data.</text>
</comment>
<evidence type="ECO:0000256" key="1">
    <source>
        <dbReference type="SAM" id="Coils"/>
    </source>
</evidence>
<evidence type="ECO:0000313" key="4">
    <source>
        <dbReference type="Proteomes" id="UP000614601"/>
    </source>
</evidence>
<keyword evidence="4" id="KW-1185">Reference proteome</keyword>
<evidence type="ECO:0000259" key="2">
    <source>
        <dbReference type="PROSITE" id="PS50097"/>
    </source>
</evidence>
<feature type="domain" description="BTB" evidence="2">
    <location>
        <begin position="44"/>
        <end position="104"/>
    </location>
</feature>